<dbReference type="AlphaFoldDB" id="A0A0L8HB40"/>
<name>A0A0L8HB40_OCTBM</name>
<evidence type="ECO:0000313" key="2">
    <source>
        <dbReference type="EMBL" id="KOF86005.1"/>
    </source>
</evidence>
<accession>A0A0L8HB40</accession>
<dbReference type="Pfam" id="PF10551">
    <property type="entry name" value="MULE"/>
    <property type="match status" value="1"/>
</dbReference>
<protein>
    <recommendedName>
        <fullName evidence="1">MULE transposase domain-containing protein</fullName>
    </recommendedName>
</protein>
<dbReference type="OrthoDB" id="6612379at2759"/>
<reference evidence="2" key="1">
    <citation type="submission" date="2015-07" db="EMBL/GenBank/DDBJ databases">
        <title>MeaNS - Measles Nucleotide Surveillance Program.</title>
        <authorList>
            <person name="Tran T."/>
            <person name="Druce J."/>
        </authorList>
    </citation>
    <scope>NUCLEOTIDE SEQUENCE</scope>
    <source>
        <strain evidence="2">UCB-OBI-ISO-001</strain>
        <tissue evidence="2">Gonad</tissue>
    </source>
</reference>
<dbReference type="EMBL" id="KQ418758">
    <property type="protein sequence ID" value="KOF86005.1"/>
    <property type="molecule type" value="Genomic_DNA"/>
</dbReference>
<feature type="domain" description="MULE transposase" evidence="1">
    <location>
        <begin position="15"/>
        <end position="96"/>
    </location>
</feature>
<proteinExistence type="predicted"/>
<sequence length="230" mass="26173">MDGNFAMAPGVFSQLNIICVPLGNNYVTLVSVLLPNKYRETYQELLQALVNKRQQPSLPVQLDTIMTDFEDAVLRSVQTVWEQNASRQGCFYQLIQSTCQKIQDLDLTNPYNTDEEFQNFVGMLDGLAFLPLPQVQAGMQVLRNIAPNEAQDLLDYFDSTYVFGLYRQRDAGGLVMNLRHAPTMFPPELWNQHDATVNGNLHTNNICEGCNNKFRNLVGRYHSTVWTCVQ</sequence>
<organism evidence="2">
    <name type="scientific">Octopus bimaculoides</name>
    <name type="common">California two-spotted octopus</name>
    <dbReference type="NCBI Taxonomy" id="37653"/>
    <lineage>
        <taxon>Eukaryota</taxon>
        <taxon>Metazoa</taxon>
        <taxon>Spiralia</taxon>
        <taxon>Lophotrochozoa</taxon>
        <taxon>Mollusca</taxon>
        <taxon>Cephalopoda</taxon>
        <taxon>Coleoidea</taxon>
        <taxon>Octopodiformes</taxon>
        <taxon>Octopoda</taxon>
        <taxon>Incirrata</taxon>
        <taxon>Octopodidae</taxon>
        <taxon>Octopus</taxon>
    </lineage>
</organism>
<gene>
    <name evidence="2" type="ORF">OCBIM_22019377mg</name>
</gene>
<evidence type="ECO:0000259" key="1">
    <source>
        <dbReference type="Pfam" id="PF10551"/>
    </source>
</evidence>
<dbReference type="InterPro" id="IPR018289">
    <property type="entry name" value="MULE_transposase_dom"/>
</dbReference>